<sequence length="126" mass="14179">MILYTATELWWFKTVGENKKSVTCKCVSVFVDKFFPLTSHPWLHHSSHCVHNKAKQNEVPIKSNFTRPLEYAYADDDVPFKQYCNLLSLTVPPHSPPPKVKNTQAFFAIQGQGTEGVGGSVSGLPW</sequence>
<reference evidence="1" key="1">
    <citation type="submission" date="2014-11" db="EMBL/GenBank/DDBJ databases">
        <authorList>
            <person name="Amaro Gonzalez C."/>
        </authorList>
    </citation>
    <scope>NUCLEOTIDE SEQUENCE</scope>
</reference>
<proteinExistence type="predicted"/>
<dbReference type="AlphaFoldDB" id="A0A0E9WPI1"/>
<evidence type="ECO:0000313" key="1">
    <source>
        <dbReference type="EMBL" id="JAH92247.1"/>
    </source>
</evidence>
<dbReference type="EMBL" id="GBXM01016330">
    <property type="protein sequence ID" value="JAH92247.1"/>
    <property type="molecule type" value="Transcribed_RNA"/>
</dbReference>
<name>A0A0E9WPI1_ANGAN</name>
<accession>A0A0E9WPI1</accession>
<organism evidence="1">
    <name type="scientific">Anguilla anguilla</name>
    <name type="common">European freshwater eel</name>
    <name type="synonym">Muraena anguilla</name>
    <dbReference type="NCBI Taxonomy" id="7936"/>
    <lineage>
        <taxon>Eukaryota</taxon>
        <taxon>Metazoa</taxon>
        <taxon>Chordata</taxon>
        <taxon>Craniata</taxon>
        <taxon>Vertebrata</taxon>
        <taxon>Euteleostomi</taxon>
        <taxon>Actinopterygii</taxon>
        <taxon>Neopterygii</taxon>
        <taxon>Teleostei</taxon>
        <taxon>Anguilliformes</taxon>
        <taxon>Anguillidae</taxon>
        <taxon>Anguilla</taxon>
    </lineage>
</organism>
<reference evidence="1" key="2">
    <citation type="journal article" date="2015" name="Fish Shellfish Immunol.">
        <title>Early steps in the European eel (Anguilla anguilla)-Vibrio vulnificus interaction in the gills: Role of the RtxA13 toxin.</title>
        <authorList>
            <person name="Callol A."/>
            <person name="Pajuelo D."/>
            <person name="Ebbesson L."/>
            <person name="Teles M."/>
            <person name="MacKenzie S."/>
            <person name="Amaro C."/>
        </authorList>
    </citation>
    <scope>NUCLEOTIDE SEQUENCE</scope>
</reference>
<protein>
    <submittedName>
        <fullName evidence="1">Uncharacterized protein</fullName>
    </submittedName>
</protein>